<dbReference type="Pfam" id="PF01725">
    <property type="entry name" value="Ham1p_like"/>
    <property type="match status" value="1"/>
</dbReference>
<feature type="binding site" evidence="10">
    <location>
        <begin position="11"/>
        <end position="16"/>
    </location>
    <ligand>
        <name>substrate</name>
    </ligand>
</feature>
<organism evidence="12 13">
    <name type="scientific">Thermotomaculum hydrothermale</name>
    <dbReference type="NCBI Taxonomy" id="981385"/>
    <lineage>
        <taxon>Bacteria</taxon>
        <taxon>Pseudomonadati</taxon>
        <taxon>Acidobacteriota</taxon>
        <taxon>Holophagae</taxon>
        <taxon>Thermotomaculales</taxon>
        <taxon>Thermotomaculaceae</taxon>
        <taxon>Thermotomaculum</taxon>
    </lineage>
</organism>
<feature type="binding site" evidence="10">
    <location>
        <position position="74"/>
    </location>
    <ligand>
        <name>substrate</name>
    </ligand>
</feature>
<evidence type="ECO:0000256" key="1">
    <source>
        <dbReference type="ARBA" id="ARBA00008023"/>
    </source>
</evidence>
<comment type="similarity">
    <text evidence="1 10 11">Belongs to the HAM1 NTPase family.</text>
</comment>
<proteinExistence type="inferred from homology"/>
<keyword evidence="13" id="KW-1185">Reference proteome</keyword>
<comment type="cofactor">
    <cofactor evidence="10">
        <name>Mg(2+)</name>
        <dbReference type="ChEBI" id="CHEBI:18420"/>
    </cofactor>
    <text evidence="10">Binds 1 Mg(2+) ion per subunit.</text>
</comment>
<accession>A0A7R6PZC1</accession>
<evidence type="ECO:0000256" key="9">
    <source>
        <dbReference type="ARBA" id="ARBA00052017"/>
    </source>
</evidence>
<dbReference type="RefSeq" id="WP_201328839.1">
    <property type="nucleotide sequence ID" value="NZ_AP017470.1"/>
</dbReference>
<dbReference type="InterPro" id="IPR020922">
    <property type="entry name" value="dITP/XTP_pyrophosphatase"/>
</dbReference>
<dbReference type="NCBIfam" id="TIGR00042">
    <property type="entry name" value="RdgB/HAM1 family non-canonical purine NTP pyrophosphatase"/>
    <property type="match status" value="1"/>
</dbReference>
<dbReference type="GO" id="GO:0036222">
    <property type="term" value="F:XTP diphosphatase activity"/>
    <property type="evidence" value="ECO:0007669"/>
    <property type="project" value="UniProtKB-UniRule"/>
</dbReference>
<evidence type="ECO:0000256" key="3">
    <source>
        <dbReference type="ARBA" id="ARBA00022723"/>
    </source>
</evidence>
<evidence type="ECO:0000256" key="8">
    <source>
        <dbReference type="ARBA" id="ARBA00051875"/>
    </source>
</evidence>
<keyword evidence="7 10" id="KW-0546">Nucleotide metabolism</keyword>
<dbReference type="EC" id="3.6.1.66" evidence="10"/>
<feature type="active site" description="Proton acceptor" evidence="10">
    <location>
        <position position="73"/>
    </location>
</feature>
<dbReference type="Proteomes" id="UP000595564">
    <property type="component" value="Chromosome"/>
</dbReference>
<gene>
    <name evidence="12" type="primary">rdgB</name>
    <name evidence="12" type="ORF">TTHT_0934</name>
</gene>
<reference evidence="12 13" key="1">
    <citation type="journal article" date="2012" name="Extremophiles">
        <title>Thermotomaculum hydrothermale gen. nov., sp. nov., a novel heterotrophic thermophile within the phylum Acidobacteria from a deep-sea hydrothermal vent chimney in the Southern Okinawa Trough.</title>
        <authorList>
            <person name="Izumi H."/>
            <person name="Nunoura T."/>
            <person name="Miyazaki M."/>
            <person name="Mino S."/>
            <person name="Toki T."/>
            <person name="Takai K."/>
            <person name="Sako Y."/>
            <person name="Sawabe T."/>
            <person name="Nakagawa S."/>
        </authorList>
    </citation>
    <scope>NUCLEOTIDE SEQUENCE [LARGE SCALE GENOMIC DNA]</scope>
    <source>
        <strain evidence="12 13">AC55</strain>
    </source>
</reference>
<evidence type="ECO:0000256" key="2">
    <source>
        <dbReference type="ARBA" id="ARBA00011738"/>
    </source>
</evidence>
<dbReference type="CDD" id="cd00515">
    <property type="entry name" value="HAM1"/>
    <property type="match status" value="1"/>
</dbReference>
<keyword evidence="6 10" id="KW-0460">Magnesium</keyword>
<comment type="catalytic activity">
    <reaction evidence="9 10">
        <text>XTP + H2O = XMP + diphosphate + H(+)</text>
        <dbReference type="Rhea" id="RHEA:28610"/>
        <dbReference type="ChEBI" id="CHEBI:15377"/>
        <dbReference type="ChEBI" id="CHEBI:15378"/>
        <dbReference type="ChEBI" id="CHEBI:33019"/>
        <dbReference type="ChEBI" id="CHEBI:57464"/>
        <dbReference type="ChEBI" id="CHEBI:61314"/>
        <dbReference type="EC" id="3.6.1.66"/>
    </reaction>
</comment>
<evidence type="ECO:0000313" key="12">
    <source>
        <dbReference type="EMBL" id="BBB32488.1"/>
    </source>
</evidence>
<dbReference type="GO" id="GO:0009117">
    <property type="term" value="P:nucleotide metabolic process"/>
    <property type="evidence" value="ECO:0007669"/>
    <property type="project" value="UniProtKB-KW"/>
</dbReference>
<keyword evidence="3 10" id="KW-0479">Metal-binding</keyword>
<evidence type="ECO:0000256" key="11">
    <source>
        <dbReference type="RuleBase" id="RU003781"/>
    </source>
</evidence>
<feature type="binding site" evidence="10">
    <location>
        <position position="180"/>
    </location>
    <ligand>
        <name>substrate</name>
    </ligand>
</feature>
<feature type="binding site" evidence="10">
    <location>
        <begin position="185"/>
        <end position="186"/>
    </location>
    <ligand>
        <name>substrate</name>
    </ligand>
</feature>
<dbReference type="GO" id="GO:0009146">
    <property type="term" value="P:purine nucleoside triphosphate catabolic process"/>
    <property type="evidence" value="ECO:0007669"/>
    <property type="project" value="UniProtKB-UniRule"/>
</dbReference>
<keyword evidence="5 10" id="KW-0378">Hydrolase</keyword>
<dbReference type="KEGG" id="thyd:TTHT_0934"/>
<dbReference type="InterPro" id="IPR002637">
    <property type="entry name" value="RdgB/HAM1"/>
</dbReference>
<sequence length="207" mass="23569">MTKKIKLLFATGNENKVKEVRQLAGKNFEIFSLKDLGLDKFNVEENGTTFNENASIKAKFYSKHTDLPVVADDSGLVIDYLNGEPGIYSARYLGEALSFNDKCKIILEKMENVTNPRERSARFVCVACVSLNEKILFCEEGRVDGYISFEMKGEGGFGYDPIFFYPPLNMTFAEMPMNLKNKISHRYQAFYKLFNTLKNSPKVGEFL</sequence>
<dbReference type="GO" id="GO:0046872">
    <property type="term" value="F:metal ion binding"/>
    <property type="evidence" value="ECO:0007669"/>
    <property type="project" value="UniProtKB-KW"/>
</dbReference>
<feature type="binding site" evidence="10">
    <location>
        <position position="73"/>
    </location>
    <ligand>
        <name>Mg(2+)</name>
        <dbReference type="ChEBI" id="CHEBI:18420"/>
    </ligand>
</feature>
<evidence type="ECO:0000256" key="5">
    <source>
        <dbReference type="ARBA" id="ARBA00022801"/>
    </source>
</evidence>
<comment type="subunit">
    <text evidence="2 10">Homodimer.</text>
</comment>
<protein>
    <recommendedName>
        <fullName evidence="10">dITP/XTP pyrophosphatase</fullName>
        <ecNumber evidence="10">3.6.1.66</ecNumber>
    </recommendedName>
    <alternativeName>
        <fullName evidence="10">Non-canonical purine NTP pyrophosphatase</fullName>
    </alternativeName>
    <alternativeName>
        <fullName evidence="10">Non-standard purine NTP pyrophosphatase</fullName>
    </alternativeName>
    <alternativeName>
        <fullName evidence="10">Nucleoside-triphosphate diphosphatase</fullName>
    </alternativeName>
    <alternativeName>
        <fullName evidence="10">Nucleoside-triphosphate pyrophosphatase</fullName>
        <shortName evidence="10">NTPase</shortName>
    </alternativeName>
</protein>
<dbReference type="EMBL" id="AP017470">
    <property type="protein sequence ID" value="BBB32488.1"/>
    <property type="molecule type" value="Genomic_DNA"/>
</dbReference>
<evidence type="ECO:0000256" key="10">
    <source>
        <dbReference type="HAMAP-Rule" id="MF_01405"/>
    </source>
</evidence>
<keyword evidence="4 10" id="KW-0547">Nucleotide-binding</keyword>
<evidence type="ECO:0000256" key="6">
    <source>
        <dbReference type="ARBA" id="ARBA00022842"/>
    </source>
</evidence>
<dbReference type="PANTHER" id="PTHR11067">
    <property type="entry name" value="INOSINE TRIPHOSPHATE PYROPHOSPHATASE/HAM1 PROTEIN"/>
    <property type="match status" value="1"/>
</dbReference>
<name>A0A7R6PZC1_9BACT</name>
<comment type="function">
    <text evidence="10">Pyrophosphatase that catalyzes the hydrolysis of nucleoside triphosphates to their monophosphate derivatives, with a high preference for the non-canonical purine nucleotides XTP (xanthosine triphosphate), dITP (deoxyinosine triphosphate) and ITP. Seems to function as a house-cleaning enzyme that removes non-canonical purine nucleotides from the nucleotide pool, thus preventing their incorporation into DNA/RNA and avoiding chromosomal lesions.</text>
</comment>
<evidence type="ECO:0000256" key="4">
    <source>
        <dbReference type="ARBA" id="ARBA00022741"/>
    </source>
</evidence>
<dbReference type="GO" id="GO:0000166">
    <property type="term" value="F:nucleotide binding"/>
    <property type="evidence" value="ECO:0007669"/>
    <property type="project" value="UniProtKB-KW"/>
</dbReference>
<dbReference type="AlphaFoldDB" id="A0A7R6PZC1"/>
<dbReference type="GO" id="GO:0036220">
    <property type="term" value="F:ITP diphosphatase activity"/>
    <property type="evidence" value="ECO:0007669"/>
    <property type="project" value="UniProtKB-UniRule"/>
</dbReference>
<dbReference type="Gene3D" id="3.90.950.10">
    <property type="match status" value="1"/>
</dbReference>
<evidence type="ECO:0000256" key="7">
    <source>
        <dbReference type="ARBA" id="ARBA00023080"/>
    </source>
</evidence>
<dbReference type="FunFam" id="3.90.950.10:FF:000001">
    <property type="entry name" value="dITP/XTP pyrophosphatase"/>
    <property type="match status" value="1"/>
</dbReference>
<comment type="catalytic activity">
    <reaction evidence="8 10">
        <text>dITP + H2O = dIMP + diphosphate + H(+)</text>
        <dbReference type="Rhea" id="RHEA:28342"/>
        <dbReference type="ChEBI" id="CHEBI:15377"/>
        <dbReference type="ChEBI" id="CHEBI:15378"/>
        <dbReference type="ChEBI" id="CHEBI:33019"/>
        <dbReference type="ChEBI" id="CHEBI:61194"/>
        <dbReference type="ChEBI" id="CHEBI:61382"/>
        <dbReference type="EC" id="3.6.1.66"/>
    </reaction>
</comment>
<dbReference type="HAMAP" id="MF_01405">
    <property type="entry name" value="Non_canon_purine_NTPase"/>
    <property type="match status" value="1"/>
</dbReference>
<dbReference type="SUPFAM" id="SSF52972">
    <property type="entry name" value="ITPase-like"/>
    <property type="match status" value="1"/>
</dbReference>
<dbReference type="InterPro" id="IPR029001">
    <property type="entry name" value="ITPase-like_fam"/>
</dbReference>
<dbReference type="GO" id="GO:0005829">
    <property type="term" value="C:cytosol"/>
    <property type="evidence" value="ECO:0007669"/>
    <property type="project" value="TreeGrafter"/>
</dbReference>
<dbReference type="PANTHER" id="PTHR11067:SF9">
    <property type="entry name" value="INOSINE TRIPHOSPHATE PYROPHOSPHATASE"/>
    <property type="match status" value="1"/>
</dbReference>
<evidence type="ECO:0000313" key="13">
    <source>
        <dbReference type="Proteomes" id="UP000595564"/>
    </source>
</evidence>
<feature type="binding site" evidence="10">
    <location>
        <position position="44"/>
    </location>
    <ligand>
        <name>Mg(2+)</name>
        <dbReference type="ChEBI" id="CHEBI:18420"/>
    </ligand>
</feature>
<feature type="binding site" evidence="10">
    <location>
        <begin position="157"/>
        <end position="160"/>
    </location>
    <ligand>
        <name>substrate</name>
    </ligand>
</feature>
<dbReference type="GO" id="GO:0035870">
    <property type="term" value="F:dITP diphosphatase activity"/>
    <property type="evidence" value="ECO:0007669"/>
    <property type="project" value="UniProtKB-UniRule"/>
</dbReference>
<comment type="catalytic activity">
    <reaction evidence="10">
        <text>ITP + H2O = IMP + diphosphate + H(+)</text>
        <dbReference type="Rhea" id="RHEA:29399"/>
        <dbReference type="ChEBI" id="CHEBI:15377"/>
        <dbReference type="ChEBI" id="CHEBI:15378"/>
        <dbReference type="ChEBI" id="CHEBI:33019"/>
        <dbReference type="ChEBI" id="CHEBI:58053"/>
        <dbReference type="ChEBI" id="CHEBI:61402"/>
        <dbReference type="EC" id="3.6.1.66"/>
    </reaction>
</comment>
<dbReference type="GO" id="GO:0017111">
    <property type="term" value="F:ribonucleoside triphosphate phosphatase activity"/>
    <property type="evidence" value="ECO:0007669"/>
    <property type="project" value="InterPro"/>
</dbReference>